<evidence type="ECO:0000313" key="3">
    <source>
        <dbReference type="EMBL" id="KGO97023.1"/>
    </source>
</evidence>
<dbReference type="PATRIC" id="fig|1107311.5.peg.2133"/>
<dbReference type="Proteomes" id="UP000030149">
    <property type="component" value="Unassembled WGS sequence"/>
</dbReference>
<evidence type="ECO:0000313" key="4">
    <source>
        <dbReference type="Proteomes" id="UP000030149"/>
    </source>
</evidence>
<dbReference type="Pfam" id="PF10099">
    <property type="entry name" value="RskA_C"/>
    <property type="match status" value="1"/>
</dbReference>
<dbReference type="GO" id="GO:0016989">
    <property type="term" value="F:sigma factor antagonist activity"/>
    <property type="evidence" value="ECO:0007669"/>
    <property type="project" value="TreeGrafter"/>
</dbReference>
<dbReference type="InterPro" id="IPR051474">
    <property type="entry name" value="Anti-sigma-K/W_factor"/>
</dbReference>
<comment type="caution">
    <text evidence="3">The sequence shown here is derived from an EMBL/GenBank/DDBJ whole genome shotgun (WGS) entry which is preliminary data.</text>
</comment>
<feature type="domain" description="Anti-sigma K factor RskA C-terminal" evidence="2">
    <location>
        <begin position="96"/>
        <end position="257"/>
    </location>
</feature>
<feature type="transmembrane region" description="Helical" evidence="1">
    <location>
        <begin position="92"/>
        <end position="112"/>
    </location>
</feature>
<dbReference type="OrthoDB" id="1420916at2"/>
<name>A0A0A2MZY6_9FLAO</name>
<dbReference type="STRING" id="1107311.Q767_04850"/>
<proteinExistence type="predicted"/>
<evidence type="ECO:0000256" key="1">
    <source>
        <dbReference type="SAM" id="Phobius"/>
    </source>
</evidence>
<keyword evidence="1" id="KW-0812">Transmembrane</keyword>
<keyword evidence="4" id="KW-1185">Reference proteome</keyword>
<keyword evidence="1" id="KW-1133">Transmembrane helix</keyword>
<dbReference type="AlphaFoldDB" id="A0A0A2MZY6"/>
<sequence length="267" mass="29549">MNSKEYIESGILELYVFGKLSEEEARDVQQMASDNPAVRTEIAAIEYAVVNLSHSVSPNISSETYDKIRRELLGDAPIEVHKKSKTTNWGQYMGWAAAVVILLGAASMYLLMNSQMNDSINSEIDKNKSEFKTMQKTIISLEDQNKSSQKLLKIIRDKNNMVVTLEGQPAMPGAKAKIYWNKATQAVYVDVQGLPTPPQGMVYQVWSLKMDPLTPTSIGILNKITADTSKIYQVESTVDAEAFGITLEPEGGSAIPTMEQLYALGKM</sequence>
<keyword evidence="1" id="KW-0472">Membrane</keyword>
<protein>
    <recommendedName>
        <fullName evidence="2">Anti-sigma K factor RskA C-terminal domain-containing protein</fullName>
    </recommendedName>
</protein>
<dbReference type="eggNOG" id="COG5343">
    <property type="taxonomic scope" value="Bacteria"/>
</dbReference>
<reference evidence="4" key="1">
    <citation type="submission" date="2013-09" db="EMBL/GenBank/DDBJ databases">
        <authorList>
            <person name="Zeng Z."/>
            <person name="Chen C."/>
        </authorList>
    </citation>
    <scope>NUCLEOTIDE SEQUENCE [LARGE SCALE GENOMIC DNA]</scope>
    <source>
        <strain evidence="4">DK69</strain>
    </source>
</reference>
<evidence type="ECO:0000259" key="2">
    <source>
        <dbReference type="Pfam" id="PF10099"/>
    </source>
</evidence>
<accession>A0A0A2MZY6</accession>
<dbReference type="GO" id="GO:0006417">
    <property type="term" value="P:regulation of translation"/>
    <property type="evidence" value="ECO:0007669"/>
    <property type="project" value="TreeGrafter"/>
</dbReference>
<dbReference type="GO" id="GO:0005886">
    <property type="term" value="C:plasma membrane"/>
    <property type="evidence" value="ECO:0007669"/>
    <property type="project" value="InterPro"/>
</dbReference>
<dbReference type="EMBL" id="JRLZ01000003">
    <property type="protein sequence ID" value="KGO97023.1"/>
    <property type="molecule type" value="Genomic_DNA"/>
</dbReference>
<gene>
    <name evidence="3" type="ORF">Q767_04850</name>
</gene>
<dbReference type="RefSeq" id="WP_035629905.1">
    <property type="nucleotide sequence ID" value="NZ_AVCS01000002.1"/>
</dbReference>
<reference evidence="3 4" key="2">
    <citation type="journal article" date="2015" name="Stand. Genomic Sci.">
        <title>High quality draft genomic sequence of Flavobacterium enshiense DK69(T) and comparison among Flavobacterium genomes.</title>
        <authorList>
            <person name="Zeng Z."/>
            <person name="Chen C."/>
            <person name="Du H."/>
            <person name="Wang G."/>
            <person name="Li M."/>
        </authorList>
    </citation>
    <scope>NUCLEOTIDE SEQUENCE [LARGE SCALE GENOMIC DNA]</scope>
    <source>
        <strain evidence="3 4">DK69</strain>
    </source>
</reference>
<dbReference type="InterPro" id="IPR018764">
    <property type="entry name" value="RskA_C"/>
</dbReference>
<organism evidence="3 4">
    <name type="scientific">Flavobacterium enshiense DK69</name>
    <dbReference type="NCBI Taxonomy" id="1107311"/>
    <lineage>
        <taxon>Bacteria</taxon>
        <taxon>Pseudomonadati</taxon>
        <taxon>Bacteroidota</taxon>
        <taxon>Flavobacteriia</taxon>
        <taxon>Flavobacteriales</taxon>
        <taxon>Flavobacteriaceae</taxon>
        <taxon>Flavobacterium</taxon>
    </lineage>
</organism>
<dbReference type="PANTHER" id="PTHR37461:SF1">
    <property type="entry name" value="ANTI-SIGMA-K FACTOR RSKA"/>
    <property type="match status" value="1"/>
</dbReference>
<dbReference type="PANTHER" id="PTHR37461">
    <property type="entry name" value="ANTI-SIGMA-K FACTOR RSKA"/>
    <property type="match status" value="1"/>
</dbReference>